<name>A0A1H2FKQ0_9BACT</name>
<accession>A0A1H2FKQ0</accession>
<proteinExistence type="predicted"/>
<gene>
    <name evidence="2" type="ORF">SAMN04487931_104211</name>
</gene>
<evidence type="ECO:0000256" key="1">
    <source>
        <dbReference type="SAM" id="SignalP"/>
    </source>
</evidence>
<keyword evidence="3" id="KW-1185">Reference proteome</keyword>
<dbReference type="InterPro" id="IPR025961">
    <property type="entry name" value="Metal_resist"/>
</dbReference>
<dbReference type="Pfam" id="PF13801">
    <property type="entry name" value="Metal_resist"/>
    <property type="match status" value="1"/>
</dbReference>
<evidence type="ECO:0000313" key="2">
    <source>
        <dbReference type="EMBL" id="SDU07882.1"/>
    </source>
</evidence>
<dbReference type="AlphaFoldDB" id="A0A1H2FKQ0"/>
<dbReference type="Gene3D" id="1.20.120.1490">
    <property type="match status" value="1"/>
</dbReference>
<protein>
    <submittedName>
        <fullName evidence="2">Zinc resistance-associated protein</fullName>
    </submittedName>
</protein>
<reference evidence="3" key="1">
    <citation type="submission" date="2016-10" db="EMBL/GenBank/DDBJ databases">
        <authorList>
            <person name="Varghese N."/>
            <person name="Submissions S."/>
        </authorList>
    </citation>
    <scope>NUCLEOTIDE SEQUENCE [LARGE SCALE GENOMIC DNA]</scope>
    <source>
        <strain evidence="3">DSM 3384</strain>
    </source>
</reference>
<feature type="signal peptide" evidence="1">
    <location>
        <begin position="1"/>
        <end position="23"/>
    </location>
</feature>
<keyword evidence="1" id="KW-0732">Signal</keyword>
<dbReference type="Proteomes" id="UP000199608">
    <property type="component" value="Unassembled WGS sequence"/>
</dbReference>
<dbReference type="RefSeq" id="WP_092232601.1">
    <property type="nucleotide sequence ID" value="NZ_FNLL01000004.1"/>
</dbReference>
<evidence type="ECO:0000313" key="3">
    <source>
        <dbReference type="Proteomes" id="UP000199608"/>
    </source>
</evidence>
<organism evidence="2 3">
    <name type="scientific">Desulfobacula phenolica</name>
    <dbReference type="NCBI Taxonomy" id="90732"/>
    <lineage>
        <taxon>Bacteria</taxon>
        <taxon>Pseudomonadati</taxon>
        <taxon>Thermodesulfobacteriota</taxon>
        <taxon>Desulfobacteria</taxon>
        <taxon>Desulfobacterales</taxon>
        <taxon>Desulfobacteraceae</taxon>
        <taxon>Desulfobacula</taxon>
    </lineage>
</organism>
<sequence>MKKLTLIISSLLMVAMVAGSVFAWGPAKGQRMGQGFNQNCPGYGGQAMWNDLSKEQKDELNTLRQKFIDETYALRSEKFQKQQEMRLLMETSQPDRAKLDSFSQDLADLQKKLRDKQIDFQLEAKKIAPGLNMGQGFGRGHDGWSGKGCHRGLQGQGCGRYNN</sequence>
<dbReference type="EMBL" id="FNLL01000004">
    <property type="protein sequence ID" value="SDU07882.1"/>
    <property type="molecule type" value="Genomic_DNA"/>
</dbReference>
<feature type="chain" id="PRO_5011776463" evidence="1">
    <location>
        <begin position="24"/>
        <end position="163"/>
    </location>
</feature>